<organism evidence="4 5">
    <name type="scientific">Nonomuraea jiangxiensis</name>
    <dbReference type="NCBI Taxonomy" id="633440"/>
    <lineage>
        <taxon>Bacteria</taxon>
        <taxon>Bacillati</taxon>
        <taxon>Actinomycetota</taxon>
        <taxon>Actinomycetes</taxon>
        <taxon>Streptosporangiales</taxon>
        <taxon>Streptosporangiaceae</taxon>
        <taxon>Nonomuraea</taxon>
    </lineage>
</organism>
<dbReference type="PANTHER" id="PTHR33495:SF2">
    <property type="entry name" value="ANTI-SIGMA FACTOR ANTAGONIST TM_1081-RELATED"/>
    <property type="match status" value="1"/>
</dbReference>
<dbReference type="Gene3D" id="3.30.750.24">
    <property type="entry name" value="STAS domain"/>
    <property type="match status" value="1"/>
</dbReference>
<feature type="domain" description="STAS" evidence="3">
    <location>
        <begin position="22"/>
        <end position="107"/>
    </location>
</feature>
<dbReference type="AlphaFoldDB" id="A0A1G9SUM4"/>
<reference evidence="4 5" key="1">
    <citation type="submission" date="2016-10" db="EMBL/GenBank/DDBJ databases">
        <authorList>
            <person name="de Groot N.N."/>
        </authorList>
    </citation>
    <scope>NUCLEOTIDE SEQUENCE [LARGE SCALE GENOMIC DNA]</scope>
    <source>
        <strain evidence="4 5">CGMCC 4.6533</strain>
    </source>
</reference>
<evidence type="ECO:0000259" key="3">
    <source>
        <dbReference type="PROSITE" id="PS50801"/>
    </source>
</evidence>
<dbReference type="Pfam" id="PF13466">
    <property type="entry name" value="STAS_2"/>
    <property type="match status" value="1"/>
</dbReference>
<dbReference type="InterPro" id="IPR036513">
    <property type="entry name" value="STAS_dom_sf"/>
</dbReference>
<keyword evidence="5" id="KW-1185">Reference proteome</keyword>
<comment type="similarity">
    <text evidence="1 2">Belongs to the anti-sigma-factor antagonist family.</text>
</comment>
<dbReference type="Proteomes" id="UP000199202">
    <property type="component" value="Unassembled WGS sequence"/>
</dbReference>
<dbReference type="InterPro" id="IPR003658">
    <property type="entry name" value="Anti-sigma_ant"/>
</dbReference>
<accession>A0A1G9SUM4</accession>
<dbReference type="STRING" id="633440.SAMN05421869_14265"/>
<dbReference type="OrthoDB" id="3294096at2"/>
<dbReference type="SUPFAM" id="SSF52091">
    <property type="entry name" value="SpoIIaa-like"/>
    <property type="match status" value="1"/>
</dbReference>
<evidence type="ECO:0000256" key="1">
    <source>
        <dbReference type="ARBA" id="ARBA00009013"/>
    </source>
</evidence>
<dbReference type="EMBL" id="FNDJ01000042">
    <property type="protein sequence ID" value="SDM39044.1"/>
    <property type="molecule type" value="Genomic_DNA"/>
</dbReference>
<dbReference type="CDD" id="cd07043">
    <property type="entry name" value="STAS_anti-anti-sigma_factors"/>
    <property type="match status" value="1"/>
</dbReference>
<evidence type="ECO:0000313" key="4">
    <source>
        <dbReference type="EMBL" id="SDM39044.1"/>
    </source>
</evidence>
<evidence type="ECO:0000256" key="2">
    <source>
        <dbReference type="RuleBase" id="RU003749"/>
    </source>
</evidence>
<dbReference type="GO" id="GO:0043856">
    <property type="term" value="F:anti-sigma factor antagonist activity"/>
    <property type="evidence" value="ECO:0007669"/>
    <property type="project" value="InterPro"/>
</dbReference>
<proteinExistence type="inferred from homology"/>
<gene>
    <name evidence="4" type="ORF">SAMN05421869_14265</name>
</gene>
<dbReference type="InterPro" id="IPR002645">
    <property type="entry name" value="STAS_dom"/>
</dbReference>
<name>A0A1G9SUM4_9ACTN</name>
<evidence type="ECO:0000313" key="5">
    <source>
        <dbReference type="Proteomes" id="UP000199202"/>
    </source>
</evidence>
<dbReference type="NCBIfam" id="TIGR00377">
    <property type="entry name" value="ant_ant_sig"/>
    <property type="match status" value="1"/>
</dbReference>
<dbReference type="PROSITE" id="PS50801">
    <property type="entry name" value="STAS"/>
    <property type="match status" value="1"/>
</dbReference>
<sequence>MAIIYATPLGGTTASTPTYVLLSGDIDILTTERLRRQLLHALNHSTSSLVLDLSQVTFCGADGLRVLLKVQVRAKESGTALTLTGLSPILARLLRVTGLDQRFTIAA</sequence>
<dbReference type="PANTHER" id="PTHR33495">
    <property type="entry name" value="ANTI-SIGMA FACTOR ANTAGONIST TM_1081-RELATED-RELATED"/>
    <property type="match status" value="1"/>
</dbReference>
<protein>
    <recommendedName>
        <fullName evidence="2">Anti-sigma factor antagonist</fullName>
    </recommendedName>
</protein>
<dbReference type="RefSeq" id="WP_090946665.1">
    <property type="nucleotide sequence ID" value="NZ_FNDJ01000042.1"/>
</dbReference>
<dbReference type="InterPro" id="IPR058548">
    <property type="entry name" value="MlaB-like_STAS"/>
</dbReference>